<proteinExistence type="predicted"/>
<evidence type="ECO:0000313" key="1">
    <source>
        <dbReference type="EMBL" id="KAI4353750.1"/>
    </source>
</evidence>
<evidence type="ECO:0000313" key="2">
    <source>
        <dbReference type="Proteomes" id="UP000828941"/>
    </source>
</evidence>
<keyword evidence="2" id="KW-1185">Reference proteome</keyword>
<name>A0ACB9Q4F1_BAUVA</name>
<comment type="caution">
    <text evidence="1">The sequence shown here is derived from an EMBL/GenBank/DDBJ whole genome shotgun (WGS) entry which is preliminary data.</text>
</comment>
<accession>A0ACB9Q4F1</accession>
<sequence>MERNVNKDTGTEETPGQKTFTRPSVLWLPIAQAVLPESESVAKKCSRYGSKYMMAGPTYPNSGFGFAFPQHSNLTSYFSSAILHLIENSTMDMVEDKYFGVNHDDLQDQYDQISSETSSLTTHSFAGLFIITGFLIILALLVSESYVWQRLVMVAKTFSKKYLFSSSRKVNPSMDGSTSERDAGSTNQENNHLERLPRSPSLPVAV</sequence>
<dbReference type="EMBL" id="CM039427">
    <property type="protein sequence ID" value="KAI4353750.1"/>
    <property type="molecule type" value="Genomic_DNA"/>
</dbReference>
<organism evidence="1 2">
    <name type="scientific">Bauhinia variegata</name>
    <name type="common">Purple orchid tree</name>
    <name type="synonym">Phanera variegata</name>
    <dbReference type="NCBI Taxonomy" id="167791"/>
    <lineage>
        <taxon>Eukaryota</taxon>
        <taxon>Viridiplantae</taxon>
        <taxon>Streptophyta</taxon>
        <taxon>Embryophyta</taxon>
        <taxon>Tracheophyta</taxon>
        <taxon>Spermatophyta</taxon>
        <taxon>Magnoliopsida</taxon>
        <taxon>eudicotyledons</taxon>
        <taxon>Gunneridae</taxon>
        <taxon>Pentapetalae</taxon>
        <taxon>rosids</taxon>
        <taxon>fabids</taxon>
        <taxon>Fabales</taxon>
        <taxon>Fabaceae</taxon>
        <taxon>Cercidoideae</taxon>
        <taxon>Cercideae</taxon>
        <taxon>Bauhiniinae</taxon>
        <taxon>Bauhinia</taxon>
    </lineage>
</organism>
<reference evidence="1 2" key="1">
    <citation type="journal article" date="2022" name="DNA Res.">
        <title>Chromosomal-level genome assembly of the orchid tree Bauhinia variegata (Leguminosae; Cercidoideae) supports the allotetraploid origin hypothesis of Bauhinia.</title>
        <authorList>
            <person name="Zhong Y."/>
            <person name="Chen Y."/>
            <person name="Zheng D."/>
            <person name="Pang J."/>
            <person name="Liu Y."/>
            <person name="Luo S."/>
            <person name="Meng S."/>
            <person name="Qian L."/>
            <person name="Wei D."/>
            <person name="Dai S."/>
            <person name="Zhou R."/>
        </authorList>
    </citation>
    <scope>NUCLEOTIDE SEQUENCE [LARGE SCALE GENOMIC DNA]</scope>
    <source>
        <strain evidence="1">BV-YZ2020</strain>
    </source>
</reference>
<gene>
    <name evidence="1" type="ORF">L6164_002679</name>
</gene>
<protein>
    <submittedName>
        <fullName evidence="1">Uncharacterized protein</fullName>
    </submittedName>
</protein>
<dbReference type="Proteomes" id="UP000828941">
    <property type="component" value="Chromosome 2"/>
</dbReference>